<evidence type="ECO:0000256" key="4">
    <source>
        <dbReference type="ARBA" id="ARBA00023242"/>
    </source>
</evidence>
<dbReference type="PANTHER" id="PTHR22652">
    <property type="entry name" value="NUCLEOPORIN NUP43"/>
    <property type="match status" value="1"/>
</dbReference>
<dbReference type="AlphaFoldDB" id="A0AAV3PP05"/>
<accession>A0AAV3PP05</accession>
<keyword evidence="6" id="KW-1185">Reference proteome</keyword>
<evidence type="ECO:0000256" key="2">
    <source>
        <dbReference type="ARBA" id="ARBA00022574"/>
    </source>
</evidence>
<dbReference type="PANTHER" id="PTHR22652:SF0">
    <property type="entry name" value="NUCLEOPORIN NUP43"/>
    <property type="match status" value="1"/>
</dbReference>
<keyword evidence="3" id="KW-0677">Repeat</keyword>
<comment type="caution">
    <text evidence="5">The sequence shown here is derived from an EMBL/GenBank/DDBJ whole genome shotgun (WGS) entry which is preliminary data.</text>
</comment>
<reference evidence="5 6" key="1">
    <citation type="submission" date="2024-01" db="EMBL/GenBank/DDBJ databases">
        <title>The complete chloroplast genome sequence of Lithospermum erythrorhizon: insights into the phylogenetic relationship among Boraginaceae species and the maternal lineages of purple gromwells.</title>
        <authorList>
            <person name="Okada T."/>
            <person name="Watanabe K."/>
        </authorList>
    </citation>
    <scope>NUCLEOTIDE SEQUENCE [LARGE SCALE GENOMIC DNA]</scope>
</reference>
<proteinExistence type="predicted"/>
<dbReference type="GO" id="GO:0031080">
    <property type="term" value="C:nuclear pore outer ring"/>
    <property type="evidence" value="ECO:0007669"/>
    <property type="project" value="TreeGrafter"/>
</dbReference>
<keyword evidence="2" id="KW-0853">WD repeat</keyword>
<dbReference type="Proteomes" id="UP001454036">
    <property type="component" value="Unassembled WGS sequence"/>
</dbReference>
<keyword evidence="4" id="KW-0539">Nucleus</keyword>
<dbReference type="SUPFAM" id="SSF50978">
    <property type="entry name" value="WD40 repeat-like"/>
    <property type="match status" value="1"/>
</dbReference>
<sequence length="350" mass="37634">MALIPLSDDSPPLHHQIHRFPQTQYIDSLRWLPQLSPSLRHLLLSTTTSSSSTLHTLSLTPTPTPTLTPLSSLPLPSRITSLKTTPSLIAASTLSGSLFILSSNLNSNGFLKIEAEKGLHFGPILGVDLGGGEGVECVSVGEDGRVCVVRVGEGSERVFDSKGLVSYTAVKWASPVEFVTGGLGFGLQWWDMRGPGGVVSKFKGNWGQKMKSGIVHSVDIHPSRKHTCLAGGSSGTIFAWDLRWQQQPIMLSSAEIGDGTSQAVSESEVWEVQYDNYIHSSNTGSISSSKILPAVMCSEDGILAVVEQGQEPVELLAEPCAINCFDIDKENPSDIICGLEWESLVLLTRP</sequence>
<evidence type="ECO:0000313" key="6">
    <source>
        <dbReference type="Proteomes" id="UP001454036"/>
    </source>
</evidence>
<organism evidence="5 6">
    <name type="scientific">Lithospermum erythrorhizon</name>
    <name type="common">Purple gromwell</name>
    <name type="synonym">Lithospermum officinale var. erythrorhizon</name>
    <dbReference type="NCBI Taxonomy" id="34254"/>
    <lineage>
        <taxon>Eukaryota</taxon>
        <taxon>Viridiplantae</taxon>
        <taxon>Streptophyta</taxon>
        <taxon>Embryophyta</taxon>
        <taxon>Tracheophyta</taxon>
        <taxon>Spermatophyta</taxon>
        <taxon>Magnoliopsida</taxon>
        <taxon>eudicotyledons</taxon>
        <taxon>Gunneridae</taxon>
        <taxon>Pentapetalae</taxon>
        <taxon>asterids</taxon>
        <taxon>lamiids</taxon>
        <taxon>Boraginales</taxon>
        <taxon>Boraginaceae</taxon>
        <taxon>Boraginoideae</taxon>
        <taxon>Lithospermeae</taxon>
        <taxon>Lithospermum</taxon>
    </lineage>
</organism>
<dbReference type="InterPro" id="IPR036322">
    <property type="entry name" value="WD40_repeat_dom_sf"/>
</dbReference>
<comment type="subcellular location">
    <subcellularLocation>
        <location evidence="1">Nucleus</location>
    </subcellularLocation>
</comment>
<evidence type="ECO:0000313" key="5">
    <source>
        <dbReference type="EMBL" id="GAA0152045.1"/>
    </source>
</evidence>
<dbReference type="EMBL" id="BAABME010001901">
    <property type="protein sequence ID" value="GAA0152045.1"/>
    <property type="molecule type" value="Genomic_DNA"/>
</dbReference>
<evidence type="ECO:0000256" key="1">
    <source>
        <dbReference type="ARBA" id="ARBA00004123"/>
    </source>
</evidence>
<name>A0AAV3PP05_LITER</name>
<protein>
    <submittedName>
        <fullName evidence="5">Transporter</fullName>
    </submittedName>
</protein>
<dbReference type="Gene3D" id="2.130.10.10">
    <property type="entry name" value="YVTN repeat-like/Quinoprotein amine dehydrogenase"/>
    <property type="match status" value="1"/>
</dbReference>
<dbReference type="InterPro" id="IPR015943">
    <property type="entry name" value="WD40/YVTN_repeat-like_dom_sf"/>
</dbReference>
<gene>
    <name evidence="5" type="ORF">LIER_10626</name>
</gene>
<evidence type="ECO:0000256" key="3">
    <source>
        <dbReference type="ARBA" id="ARBA00022737"/>
    </source>
</evidence>